<dbReference type="InterPro" id="IPR011006">
    <property type="entry name" value="CheY-like_superfamily"/>
</dbReference>
<proteinExistence type="predicted"/>
<dbReference type="InterPro" id="IPR050595">
    <property type="entry name" value="Bact_response_regulator"/>
</dbReference>
<protein>
    <submittedName>
        <fullName evidence="4">Response regulator</fullName>
    </submittedName>
</protein>
<dbReference type="CDD" id="cd00156">
    <property type="entry name" value="REC"/>
    <property type="match status" value="1"/>
</dbReference>
<dbReference type="EMBL" id="JACWMY010000001">
    <property type="protein sequence ID" value="MBD1362225.1"/>
    <property type="molecule type" value="Genomic_DNA"/>
</dbReference>
<gene>
    <name evidence="4" type="ORF">IDJ77_00255</name>
</gene>
<dbReference type="SUPFAM" id="SSF52172">
    <property type="entry name" value="CheY-like"/>
    <property type="match status" value="1"/>
</dbReference>
<dbReference type="Proteomes" id="UP000606600">
    <property type="component" value="Unassembled WGS sequence"/>
</dbReference>
<evidence type="ECO:0000256" key="2">
    <source>
        <dbReference type="PROSITE-ProRule" id="PRU00169"/>
    </source>
</evidence>
<feature type="modified residue" description="4-aspartylphosphate" evidence="2">
    <location>
        <position position="53"/>
    </location>
</feature>
<reference evidence="4 5" key="1">
    <citation type="submission" date="2020-09" db="EMBL/GenBank/DDBJ databases">
        <title>Novel species of Mucilaginibacter isolated from a glacier on the Tibetan Plateau.</title>
        <authorList>
            <person name="Liu Q."/>
            <person name="Xin Y.-H."/>
        </authorList>
    </citation>
    <scope>NUCLEOTIDE SEQUENCE [LARGE SCALE GENOMIC DNA]</scope>
    <source>
        <strain evidence="4 5">ZT4R22</strain>
    </source>
</reference>
<accession>A0ABR7WIV5</accession>
<dbReference type="PROSITE" id="PS50110">
    <property type="entry name" value="RESPONSE_REGULATORY"/>
    <property type="match status" value="1"/>
</dbReference>
<keyword evidence="5" id="KW-1185">Reference proteome</keyword>
<comment type="caution">
    <text evidence="4">The sequence shown here is derived from an EMBL/GenBank/DDBJ whole genome shotgun (WGS) entry which is preliminary data.</text>
</comment>
<dbReference type="Gene3D" id="3.40.50.2300">
    <property type="match status" value="1"/>
</dbReference>
<name>A0ABR7WIV5_9SPHI</name>
<sequence length="129" mass="14622">MKKTLLIVDDDLSILKLLSFILSKDYEIVVKNNGIEAFSWLEDGNLPKLIISDLQMPYFDGQSFIKNVKISGFYRNIPVIMLSAAYDLEEQVANMPFKVEAYIHKPFNPTTLKSAINQALLVYDASDSN</sequence>
<dbReference type="PANTHER" id="PTHR44591">
    <property type="entry name" value="STRESS RESPONSE REGULATOR PROTEIN 1"/>
    <property type="match status" value="1"/>
</dbReference>
<dbReference type="SMART" id="SM00448">
    <property type="entry name" value="REC"/>
    <property type="match status" value="1"/>
</dbReference>
<organism evidence="4 5">
    <name type="scientific">Mucilaginibacter pankratovii</name>
    <dbReference type="NCBI Taxonomy" id="2772110"/>
    <lineage>
        <taxon>Bacteria</taxon>
        <taxon>Pseudomonadati</taxon>
        <taxon>Bacteroidota</taxon>
        <taxon>Sphingobacteriia</taxon>
        <taxon>Sphingobacteriales</taxon>
        <taxon>Sphingobacteriaceae</taxon>
        <taxon>Mucilaginibacter</taxon>
    </lineage>
</organism>
<keyword evidence="1 2" id="KW-0597">Phosphoprotein</keyword>
<evidence type="ECO:0000313" key="5">
    <source>
        <dbReference type="Proteomes" id="UP000606600"/>
    </source>
</evidence>
<dbReference type="InterPro" id="IPR001789">
    <property type="entry name" value="Sig_transdc_resp-reg_receiver"/>
</dbReference>
<evidence type="ECO:0000313" key="4">
    <source>
        <dbReference type="EMBL" id="MBD1362225.1"/>
    </source>
</evidence>
<evidence type="ECO:0000256" key="1">
    <source>
        <dbReference type="ARBA" id="ARBA00022553"/>
    </source>
</evidence>
<dbReference type="RefSeq" id="WP_191186917.1">
    <property type="nucleotide sequence ID" value="NZ_JACWMY010000001.1"/>
</dbReference>
<dbReference type="PANTHER" id="PTHR44591:SF3">
    <property type="entry name" value="RESPONSE REGULATORY DOMAIN-CONTAINING PROTEIN"/>
    <property type="match status" value="1"/>
</dbReference>
<dbReference type="Pfam" id="PF00072">
    <property type="entry name" value="Response_reg"/>
    <property type="match status" value="1"/>
</dbReference>
<evidence type="ECO:0000259" key="3">
    <source>
        <dbReference type="PROSITE" id="PS50110"/>
    </source>
</evidence>
<feature type="domain" description="Response regulatory" evidence="3">
    <location>
        <begin position="4"/>
        <end position="120"/>
    </location>
</feature>